<keyword evidence="7" id="KW-1185">Reference proteome</keyword>
<dbReference type="InterPro" id="IPR029063">
    <property type="entry name" value="SAM-dependent_MTases_sf"/>
</dbReference>
<dbReference type="RefSeq" id="WP_062687014.1">
    <property type="nucleotide sequence ID" value="NZ_KQ758667.1"/>
</dbReference>
<dbReference type="InterPro" id="IPR003356">
    <property type="entry name" value="DNA_methylase_A-5"/>
</dbReference>
<sequence>MKLKQNATAEKLAGRYYTPYELAEFIVQWGTSDIEVNNILEPSCGDGVFLEALREKDIAFNCTAVEIFEEEAEIARNRLVLDERFNVVVADFYETYIDLVDRNIKYQFIMGNPPYIRYQYLTPEQRDIQSNILHMSGMTANKLINAWVAFVVAAINMLDDDSKIGFVIPAELLQVKYSEQLRMYLMRELNEITIITFEELVFEDVEQEVVVLLGRKRSDHEGSHVMKILEFNNVDDLVINFVQTNRLTRFQPIDMSTVKWTKYFLTSEENRVVREIINNQNCIRFGDIAEVDVGITTGNNKFFCVDHQTAVRHDLLSVSKPLIARSVNIPGVTFDGDDWQRNIENGARTYLLDFNPIPDDQLSEGQRDYIKHGELMGENTGYKCRIRQRWYAVPSIWEPDAFFLRRNYHYSKFVLNLNNAVSTDTMHRVAFNLGVSPKKAVLAYYNSIGFAFTELEARSYGGGVLEILPRELENVRIPNVLDLDIDDETVDMLFNFLNETIRSERNIEEALDFIDKKILIERMGFTRENIQTLRGVWHRLKNRRLGRGSSSEIQEIPEIYE</sequence>
<dbReference type="GO" id="GO:0032259">
    <property type="term" value="P:methylation"/>
    <property type="evidence" value="ECO:0007669"/>
    <property type="project" value="UniProtKB-KW"/>
</dbReference>
<dbReference type="Pfam" id="PF22837">
    <property type="entry name" value="M_Eco57I_C"/>
    <property type="match status" value="1"/>
</dbReference>
<dbReference type="EMBL" id="LNQP01000052">
    <property type="protein sequence ID" value="KSU87142.1"/>
    <property type="molecule type" value="Genomic_DNA"/>
</dbReference>
<organism evidence="6 7">
    <name type="scientific">Priestia veravalensis</name>
    <dbReference type="NCBI Taxonomy" id="1414648"/>
    <lineage>
        <taxon>Bacteria</taxon>
        <taxon>Bacillati</taxon>
        <taxon>Bacillota</taxon>
        <taxon>Bacilli</taxon>
        <taxon>Bacillales</taxon>
        <taxon>Bacillaceae</taxon>
        <taxon>Priestia</taxon>
    </lineage>
</organism>
<evidence type="ECO:0000259" key="5">
    <source>
        <dbReference type="Pfam" id="PF22837"/>
    </source>
</evidence>
<dbReference type="Proteomes" id="UP000053681">
    <property type="component" value="Unassembled WGS sequence"/>
</dbReference>
<gene>
    <name evidence="6" type="ORF">AS180_14650</name>
</gene>
<evidence type="ECO:0000313" key="7">
    <source>
        <dbReference type="Proteomes" id="UP000053681"/>
    </source>
</evidence>
<reference evidence="6 7" key="1">
    <citation type="submission" date="2015-11" db="EMBL/GenBank/DDBJ databases">
        <title>Bacillus caseinolyticus sp nov.</title>
        <authorList>
            <person name="Dastager S.G."/>
            <person name="Mawlankar R."/>
        </authorList>
    </citation>
    <scope>NUCLEOTIDE SEQUENCE [LARGE SCALE GENOMIC DNA]</scope>
    <source>
        <strain evidence="6 7">SGD-V-76</strain>
    </source>
</reference>
<evidence type="ECO:0000259" key="4">
    <source>
        <dbReference type="Pfam" id="PF02384"/>
    </source>
</evidence>
<keyword evidence="2 6" id="KW-0808">Transferase</keyword>
<dbReference type="Gene3D" id="3.40.50.150">
    <property type="entry name" value="Vaccinia Virus protein VP39"/>
    <property type="match status" value="1"/>
</dbReference>
<evidence type="ECO:0000256" key="1">
    <source>
        <dbReference type="ARBA" id="ARBA00022603"/>
    </source>
</evidence>
<dbReference type="InterPro" id="IPR050953">
    <property type="entry name" value="N4_N6_ade-DNA_methylase"/>
</dbReference>
<dbReference type="Pfam" id="PF02384">
    <property type="entry name" value="N6_Mtase"/>
    <property type="match status" value="1"/>
</dbReference>
<dbReference type="PANTHER" id="PTHR33841">
    <property type="entry name" value="DNA METHYLTRANSFERASE YEEA-RELATED"/>
    <property type="match status" value="1"/>
</dbReference>
<dbReference type="GO" id="GO:0008170">
    <property type="term" value="F:N-methyltransferase activity"/>
    <property type="evidence" value="ECO:0007669"/>
    <property type="project" value="InterPro"/>
</dbReference>
<evidence type="ECO:0000313" key="6">
    <source>
        <dbReference type="EMBL" id="KSU87142.1"/>
    </source>
</evidence>
<name>A0A0V8JJD8_9BACI</name>
<evidence type="ECO:0000256" key="2">
    <source>
        <dbReference type="ARBA" id="ARBA00022679"/>
    </source>
</evidence>
<feature type="domain" description="Type II methyltransferase M.Eco57I C-terminal" evidence="5">
    <location>
        <begin position="258"/>
        <end position="519"/>
    </location>
</feature>
<dbReference type="PANTHER" id="PTHR33841:SF5">
    <property type="entry name" value="DNA METHYLASE (MODIFICATION METHYLASE) (METHYLTRANSFERASE)-RELATED"/>
    <property type="match status" value="1"/>
</dbReference>
<proteinExistence type="predicted"/>
<comment type="caution">
    <text evidence="6">The sequence shown here is derived from an EMBL/GenBank/DDBJ whole genome shotgun (WGS) entry which is preliminary data.</text>
</comment>
<accession>A0A0V8JJD8</accession>
<dbReference type="InterPro" id="IPR054520">
    <property type="entry name" value="M_Eco57I_C"/>
</dbReference>
<dbReference type="GO" id="GO:0003677">
    <property type="term" value="F:DNA binding"/>
    <property type="evidence" value="ECO:0007669"/>
    <property type="project" value="InterPro"/>
</dbReference>
<protein>
    <submittedName>
        <fullName evidence="6">DNA methyltransferase</fullName>
    </submittedName>
</protein>
<keyword evidence="1 6" id="KW-0489">Methyltransferase</keyword>
<evidence type="ECO:0000256" key="3">
    <source>
        <dbReference type="ARBA" id="ARBA00022691"/>
    </source>
</evidence>
<dbReference type="PRINTS" id="PR00507">
    <property type="entry name" value="N12N6MTFRASE"/>
</dbReference>
<dbReference type="SUPFAM" id="SSF53335">
    <property type="entry name" value="S-adenosyl-L-methionine-dependent methyltransferases"/>
    <property type="match status" value="1"/>
</dbReference>
<feature type="domain" description="DNA methylase adenine-specific" evidence="4">
    <location>
        <begin position="5"/>
        <end position="227"/>
    </location>
</feature>
<keyword evidence="3" id="KW-0949">S-adenosyl-L-methionine</keyword>
<dbReference type="AlphaFoldDB" id="A0A0V8JJD8"/>